<evidence type="ECO:0000256" key="5">
    <source>
        <dbReference type="SAM" id="Phobius"/>
    </source>
</evidence>
<dbReference type="GO" id="GO:0046583">
    <property type="term" value="F:monoatomic cation efflux transmembrane transporter activity"/>
    <property type="evidence" value="ECO:0007669"/>
    <property type="project" value="TreeGrafter"/>
</dbReference>
<feature type="transmembrane region" description="Helical" evidence="5">
    <location>
        <begin position="251"/>
        <end position="272"/>
    </location>
</feature>
<dbReference type="PANTHER" id="PTHR37955">
    <property type="entry name" value="TELLURITE RESISTANCE PROTEIN TEHA"/>
    <property type="match status" value="1"/>
</dbReference>
<sequence length="329" mass="35682">MFKRIHQSLVAAPTPMAGLALGLASLGWCWENGGDFSGNAQLSGAVIAGVLLLILAFKFVFHPRLLLNDLAHPVVGSVVPTFAMAIMVVSKAAGRFAPGFAEGLWLFAVLLHMVFLATFIWYRAKNFEIHQMVPSWFVPPVGIIVADVAFPGGQFAALADGLLWFGIFCYAVMLPLMLYRLIFSHEVPDAAKPTIAILAAPASLSLAGYLTVTAEPSLLVVALLFGIAVLMTGIIYLAFFKLLTLPFSPGYAAFTFPMVIGATALFKVSSLLEQWEFAAPYVDQVQWLAQFELGVATVVVGYVALRYAMFFIWKPANGSAYKLGELIHR</sequence>
<evidence type="ECO:0000313" key="6">
    <source>
        <dbReference type="EMBL" id="AZN37357.1"/>
    </source>
</evidence>
<feature type="transmembrane region" description="Helical" evidence="5">
    <location>
        <begin position="9"/>
        <end position="28"/>
    </location>
</feature>
<feature type="transmembrane region" description="Helical" evidence="5">
    <location>
        <begin position="284"/>
        <end position="305"/>
    </location>
</feature>
<keyword evidence="3 5" id="KW-1133">Transmembrane helix</keyword>
<keyword evidence="2 5" id="KW-0812">Transmembrane</keyword>
<dbReference type="Proteomes" id="UP000282438">
    <property type="component" value="Chromosome"/>
</dbReference>
<dbReference type="PANTHER" id="PTHR37955:SF1">
    <property type="entry name" value="DEP DOMAIN-CONTAINING PROTEIN"/>
    <property type="match status" value="1"/>
</dbReference>
<evidence type="ECO:0000256" key="2">
    <source>
        <dbReference type="ARBA" id="ARBA00022692"/>
    </source>
</evidence>
<keyword evidence="4 5" id="KW-0472">Membrane</keyword>
<proteinExistence type="predicted"/>
<dbReference type="InterPro" id="IPR052951">
    <property type="entry name" value="Tellurite_res_ion_channel"/>
</dbReference>
<feature type="transmembrane region" description="Helical" evidence="5">
    <location>
        <begin position="136"/>
        <end position="156"/>
    </location>
</feature>
<dbReference type="EMBL" id="CP034433">
    <property type="protein sequence ID" value="AZN37357.1"/>
    <property type="molecule type" value="Genomic_DNA"/>
</dbReference>
<accession>A0A3S8ZV24</accession>
<feature type="transmembrane region" description="Helical" evidence="5">
    <location>
        <begin position="73"/>
        <end position="92"/>
    </location>
</feature>
<dbReference type="KEGG" id="iod:EJO50_13195"/>
<evidence type="ECO:0000256" key="3">
    <source>
        <dbReference type="ARBA" id="ARBA00022989"/>
    </source>
</evidence>
<evidence type="ECO:0000256" key="4">
    <source>
        <dbReference type="ARBA" id="ARBA00023136"/>
    </source>
</evidence>
<dbReference type="Pfam" id="PF03595">
    <property type="entry name" value="SLAC1"/>
    <property type="match status" value="1"/>
</dbReference>
<dbReference type="InterPro" id="IPR004695">
    <property type="entry name" value="SLAC1/Mae1/Ssu1/TehA"/>
</dbReference>
<dbReference type="InterPro" id="IPR038665">
    <property type="entry name" value="Voltage-dep_anion_channel_sf"/>
</dbReference>
<keyword evidence="7" id="KW-1185">Reference proteome</keyword>
<evidence type="ECO:0000313" key="7">
    <source>
        <dbReference type="Proteomes" id="UP000282438"/>
    </source>
</evidence>
<dbReference type="Gene3D" id="1.50.10.150">
    <property type="entry name" value="Voltage-dependent anion channel"/>
    <property type="match status" value="1"/>
</dbReference>
<name>A0A3S8ZV24_9NEIS</name>
<feature type="transmembrane region" description="Helical" evidence="5">
    <location>
        <begin position="162"/>
        <end position="182"/>
    </location>
</feature>
<gene>
    <name evidence="6" type="ORF">EJO50_13195</name>
</gene>
<feature type="transmembrane region" description="Helical" evidence="5">
    <location>
        <begin position="40"/>
        <end position="61"/>
    </location>
</feature>
<dbReference type="RefSeq" id="WP_125974886.1">
    <property type="nucleotide sequence ID" value="NZ_CP034433.1"/>
</dbReference>
<feature type="transmembrane region" description="Helical" evidence="5">
    <location>
        <begin position="104"/>
        <end position="124"/>
    </location>
</feature>
<feature type="transmembrane region" description="Helical" evidence="5">
    <location>
        <begin position="194"/>
        <end position="212"/>
    </location>
</feature>
<reference evidence="6 7" key="1">
    <citation type="submission" date="2018-12" db="EMBL/GenBank/DDBJ databases">
        <title>Complete genome sequence of Iodobacter sp. H11R3.</title>
        <authorList>
            <person name="Bae J.-W."/>
        </authorList>
    </citation>
    <scope>NUCLEOTIDE SEQUENCE [LARGE SCALE GENOMIC DNA]</scope>
    <source>
        <strain evidence="6 7">H11R3</strain>
    </source>
</reference>
<organism evidence="6 7">
    <name type="scientific">Iodobacter ciconiae</name>
    <dbReference type="NCBI Taxonomy" id="2496266"/>
    <lineage>
        <taxon>Bacteria</taxon>
        <taxon>Pseudomonadati</taxon>
        <taxon>Pseudomonadota</taxon>
        <taxon>Betaproteobacteria</taxon>
        <taxon>Neisseriales</taxon>
        <taxon>Chitinibacteraceae</taxon>
        <taxon>Iodobacter</taxon>
    </lineage>
</organism>
<dbReference type="AlphaFoldDB" id="A0A3S8ZV24"/>
<dbReference type="GO" id="GO:0005886">
    <property type="term" value="C:plasma membrane"/>
    <property type="evidence" value="ECO:0007669"/>
    <property type="project" value="TreeGrafter"/>
</dbReference>
<comment type="subcellular location">
    <subcellularLocation>
        <location evidence="1">Membrane</location>
        <topology evidence="1">Multi-pass membrane protein</topology>
    </subcellularLocation>
</comment>
<evidence type="ECO:0000256" key="1">
    <source>
        <dbReference type="ARBA" id="ARBA00004141"/>
    </source>
</evidence>
<feature type="transmembrane region" description="Helical" evidence="5">
    <location>
        <begin position="218"/>
        <end position="239"/>
    </location>
</feature>
<dbReference type="CDD" id="cd09325">
    <property type="entry name" value="TDT_C4-dicarb_trans"/>
    <property type="match status" value="1"/>
</dbReference>
<protein>
    <submittedName>
        <fullName evidence="6">TDT family transporter</fullName>
    </submittedName>
</protein>
<dbReference type="OrthoDB" id="309023at2"/>